<dbReference type="InterPro" id="IPR017439">
    <property type="entry name" value="Amidohydrolase"/>
</dbReference>
<feature type="active site" evidence="5">
    <location>
        <position position="67"/>
    </location>
</feature>
<dbReference type="AlphaFoldDB" id="A0A8J3EX14"/>
<dbReference type="EC" id="3.5.1.47" evidence="5"/>
<keyword evidence="6" id="KW-0464">Manganese</keyword>
<dbReference type="HAMAP" id="MF_01692">
    <property type="entry name" value="DapEL"/>
    <property type="match status" value="1"/>
</dbReference>
<dbReference type="InterPro" id="IPR036264">
    <property type="entry name" value="Bact_exopeptidase_dim_dom"/>
</dbReference>
<dbReference type="SUPFAM" id="SSF53187">
    <property type="entry name" value="Zn-dependent exopeptidases"/>
    <property type="match status" value="1"/>
</dbReference>
<comment type="cofactor">
    <cofactor evidence="6">
        <name>Mn(2+)</name>
        <dbReference type="ChEBI" id="CHEBI:29035"/>
    </cofactor>
    <text evidence="6">The Mn(2+) ion enhances activity.</text>
</comment>
<comment type="caution">
    <text evidence="8">The sequence shown here is derived from an EMBL/GenBank/DDBJ whole genome shotgun (WGS) entry which is preliminary data.</text>
</comment>
<comment type="function">
    <text evidence="5">Catalyzes the conversion of N-acetyl-diaminopimelate to diaminopimelate and acetate.</text>
</comment>
<comment type="catalytic activity">
    <reaction evidence="5">
        <text>N-acetyl-(2S,6S)-2,6-diaminopimelate + H2O = (2S,6S)-2,6-diaminopimelate + acetate</text>
        <dbReference type="Rhea" id="RHEA:20405"/>
        <dbReference type="ChEBI" id="CHEBI:15377"/>
        <dbReference type="ChEBI" id="CHEBI:30089"/>
        <dbReference type="ChEBI" id="CHEBI:57609"/>
        <dbReference type="ChEBI" id="CHEBI:58767"/>
        <dbReference type="EC" id="3.5.1.47"/>
    </reaction>
</comment>
<dbReference type="GO" id="GO:0046872">
    <property type="term" value="F:metal ion binding"/>
    <property type="evidence" value="ECO:0007669"/>
    <property type="project" value="UniProtKB-KW"/>
</dbReference>
<feature type="binding site" evidence="6">
    <location>
        <position position="94"/>
    </location>
    <ligand>
        <name>Mn(2+)</name>
        <dbReference type="ChEBI" id="CHEBI:29035"/>
        <label>2</label>
    </ligand>
</feature>
<dbReference type="InterPro" id="IPR011650">
    <property type="entry name" value="Peptidase_M20_dimer"/>
</dbReference>
<feature type="binding site" evidence="6">
    <location>
        <position position="152"/>
    </location>
    <ligand>
        <name>Mn(2+)</name>
        <dbReference type="ChEBI" id="CHEBI:29035"/>
        <label>2</label>
    </ligand>
</feature>
<evidence type="ECO:0000256" key="4">
    <source>
        <dbReference type="ARBA" id="ARBA00023154"/>
    </source>
</evidence>
<dbReference type="PANTHER" id="PTHR11014">
    <property type="entry name" value="PEPTIDASE M20 FAMILY MEMBER"/>
    <property type="match status" value="1"/>
</dbReference>
<feature type="domain" description="Peptidase M20 dimerisation" evidence="7">
    <location>
        <begin position="178"/>
        <end position="267"/>
    </location>
</feature>
<reference evidence="9" key="1">
    <citation type="journal article" date="2019" name="Int. J. Syst. Evol. Microbiol.">
        <title>The Global Catalogue of Microorganisms (GCM) 10K type strain sequencing project: providing services to taxonomists for standard genome sequencing and annotation.</title>
        <authorList>
            <consortium name="The Broad Institute Genomics Platform"/>
            <consortium name="The Broad Institute Genome Sequencing Center for Infectious Disease"/>
            <person name="Wu L."/>
            <person name="Ma J."/>
        </authorList>
    </citation>
    <scope>NUCLEOTIDE SEQUENCE [LARGE SCALE GENOMIC DNA]</scope>
    <source>
        <strain evidence="9">CGMCC 1.14993</strain>
    </source>
</reference>
<organism evidence="8 9">
    <name type="scientific">Gottfriedia solisilvae</name>
    <dbReference type="NCBI Taxonomy" id="1516104"/>
    <lineage>
        <taxon>Bacteria</taxon>
        <taxon>Bacillati</taxon>
        <taxon>Bacillota</taxon>
        <taxon>Bacilli</taxon>
        <taxon>Bacillales</taxon>
        <taxon>Bacillaceae</taxon>
        <taxon>Gottfriedia</taxon>
    </lineage>
</organism>
<evidence type="ECO:0000256" key="2">
    <source>
        <dbReference type="ARBA" id="ARBA00022801"/>
    </source>
</evidence>
<dbReference type="Gene3D" id="3.40.630.10">
    <property type="entry name" value="Zn peptidases"/>
    <property type="match status" value="1"/>
</dbReference>
<evidence type="ECO:0000256" key="3">
    <source>
        <dbReference type="ARBA" id="ARBA00022915"/>
    </source>
</evidence>
<evidence type="ECO:0000256" key="5">
    <source>
        <dbReference type="HAMAP-Rule" id="MF_01692"/>
    </source>
</evidence>
<gene>
    <name evidence="8" type="ORF">GCM10007380_23600</name>
</gene>
<dbReference type="Pfam" id="PF01546">
    <property type="entry name" value="Peptidase_M20"/>
    <property type="match status" value="1"/>
</dbReference>
<keyword evidence="1 5" id="KW-0028">Amino-acid biosynthesis</keyword>
<evidence type="ECO:0000313" key="9">
    <source>
        <dbReference type="Proteomes" id="UP000626244"/>
    </source>
</evidence>
<evidence type="ECO:0000259" key="7">
    <source>
        <dbReference type="Pfam" id="PF07687"/>
    </source>
</evidence>
<keyword evidence="9" id="KW-1185">Reference proteome</keyword>
<dbReference type="Proteomes" id="UP000626244">
    <property type="component" value="Unassembled WGS sequence"/>
</dbReference>
<evidence type="ECO:0000256" key="6">
    <source>
        <dbReference type="PIRSR" id="PIRSR005962-1"/>
    </source>
</evidence>
<keyword evidence="6" id="KW-0479">Metal-binding</keyword>
<dbReference type="RefSeq" id="WP_088000165.1">
    <property type="nucleotide sequence ID" value="NZ_BMHB01000001.1"/>
</dbReference>
<dbReference type="PIRSF" id="PIRSF005962">
    <property type="entry name" value="Pept_M20D_amidohydro"/>
    <property type="match status" value="1"/>
</dbReference>
<dbReference type="EMBL" id="BMHB01000001">
    <property type="protein sequence ID" value="GGI14570.1"/>
    <property type="molecule type" value="Genomic_DNA"/>
</dbReference>
<evidence type="ECO:0000313" key="8">
    <source>
        <dbReference type="EMBL" id="GGI14570.1"/>
    </source>
</evidence>
<feature type="binding site" evidence="6">
    <location>
        <position position="345"/>
    </location>
    <ligand>
        <name>Mn(2+)</name>
        <dbReference type="ChEBI" id="CHEBI:29035"/>
        <label>2</label>
    </ligand>
</feature>
<keyword evidence="4 5" id="KW-0457">Lysine biosynthesis</keyword>
<evidence type="ECO:0000256" key="1">
    <source>
        <dbReference type="ARBA" id="ARBA00022605"/>
    </source>
</evidence>
<dbReference type="GO" id="GO:0019877">
    <property type="term" value="P:diaminopimelate biosynthetic process"/>
    <property type="evidence" value="ECO:0007669"/>
    <property type="project" value="UniProtKB-UniRule"/>
</dbReference>
<dbReference type="PANTHER" id="PTHR11014:SF98">
    <property type="entry name" value="N-ACETYLDIAMINOPIMELATE DEACETYLASE"/>
    <property type="match status" value="1"/>
</dbReference>
<dbReference type="NCBIfam" id="TIGR01891">
    <property type="entry name" value="amidohydrolases"/>
    <property type="match status" value="1"/>
</dbReference>
<feature type="binding site" evidence="6">
    <location>
        <position position="126"/>
    </location>
    <ligand>
        <name>Mn(2+)</name>
        <dbReference type="ChEBI" id="CHEBI:29035"/>
        <label>2</label>
    </ligand>
</feature>
<sequence>METFVKIRRDLHLIPELGFQEFKTQSYLLEYLSTLNQERMIIQTWRTGIFVRVKGTNPSKTIGYRTDIDGLPMNEATGLPYASTHEGRMHACGHDVHMSIALGVLTNLVDLPIKDDVVFIFQPAEEGPGGAEPLLKSEEFTSFKPDRIYGLHIAPEYPVGTIATRPGMLFAHTSELFIDFHGLSGHAAFPHLTNDMIVASSHFITQLQSIVSRNVNPLDSAVITIGKITGGTVQNVIADHVRIEGTMRALSEEAMKKLKERIQSLVNGFQESFQCKIEVDFGSNYYGVINDESITNEFFDFARQYDGIQAVECNVAMTGEDFGYMTKEIPGMMFWIGVDSKFGLHHQKLNPDENVIPLIIQFISDFIGKKA</sequence>
<dbReference type="FunFam" id="3.30.70.360:FF:000001">
    <property type="entry name" value="N-acetyldiaminopimelate deacetylase"/>
    <property type="match status" value="1"/>
</dbReference>
<dbReference type="CDD" id="cd05670">
    <property type="entry name" value="M20_Acy1_YkuR-like"/>
    <property type="match status" value="1"/>
</dbReference>
<dbReference type="GO" id="GO:0050118">
    <property type="term" value="F:N-acetyldiaminopimelate deacetylase activity"/>
    <property type="evidence" value="ECO:0007669"/>
    <property type="project" value="UniProtKB-UniRule"/>
</dbReference>
<name>A0A8J3EX14_9BACI</name>
<dbReference type="InterPro" id="IPR002933">
    <property type="entry name" value="Peptidase_M20"/>
</dbReference>
<protein>
    <recommendedName>
        <fullName evidence="5">N-acetyldiaminopimelate deacetylase</fullName>
        <ecNumber evidence="5">3.5.1.47</ecNumber>
    </recommendedName>
</protein>
<dbReference type="InterPro" id="IPR023905">
    <property type="entry name" value="AcetylDAP_deacetylase"/>
</dbReference>
<keyword evidence="2 5" id="KW-0378">Hydrolase</keyword>
<comment type="similarity">
    <text evidence="5">Belongs to the peptidase M20A family. N-acetyldiaminopimelate deacetylase subfamily.</text>
</comment>
<dbReference type="Gene3D" id="3.30.70.360">
    <property type="match status" value="1"/>
</dbReference>
<dbReference type="UniPathway" id="UPA00034">
    <property type="reaction ID" value="UER00024"/>
</dbReference>
<comment type="pathway">
    <text evidence="5">Amino-acid biosynthesis; L-lysine biosynthesis via DAP pathway; LL-2,6-diaminopimelate from (S)-tetrahydrodipicolinate (acetylase route): step 3/3.</text>
</comment>
<dbReference type="Pfam" id="PF07687">
    <property type="entry name" value="M20_dimer"/>
    <property type="match status" value="1"/>
</dbReference>
<proteinExistence type="inferred from homology"/>
<dbReference type="SUPFAM" id="SSF55031">
    <property type="entry name" value="Bacterial exopeptidase dimerisation domain"/>
    <property type="match status" value="1"/>
</dbReference>
<keyword evidence="3 5" id="KW-0220">Diaminopimelate biosynthesis</keyword>
<dbReference type="GO" id="GO:0009089">
    <property type="term" value="P:lysine biosynthetic process via diaminopimelate"/>
    <property type="evidence" value="ECO:0007669"/>
    <property type="project" value="UniProtKB-UniRule"/>
</dbReference>
<feature type="active site" description="Proton acceptor" evidence="5">
    <location>
        <position position="126"/>
    </location>
</feature>
<feature type="binding site" evidence="6">
    <location>
        <position position="92"/>
    </location>
    <ligand>
        <name>Mn(2+)</name>
        <dbReference type="ChEBI" id="CHEBI:29035"/>
        <label>2</label>
    </ligand>
</feature>
<dbReference type="OrthoDB" id="9776731at2"/>
<accession>A0A8J3EX14</accession>